<dbReference type="InterPro" id="IPR003715">
    <property type="entry name" value="Poly_export_N"/>
</dbReference>
<keyword evidence="2" id="KW-1133">Transmembrane helix</keyword>
<feature type="domain" description="Polysaccharide export protein N-terminal" evidence="3">
    <location>
        <begin position="54"/>
        <end position="151"/>
    </location>
</feature>
<keyword evidence="6" id="KW-1185">Reference proteome</keyword>
<dbReference type="InterPro" id="IPR019554">
    <property type="entry name" value="Soluble_ligand-bd"/>
</dbReference>
<dbReference type="Pfam" id="PF02563">
    <property type="entry name" value="Poly_export"/>
    <property type="match status" value="1"/>
</dbReference>
<feature type="domain" description="Soluble ligand binding" evidence="4">
    <location>
        <begin position="156"/>
        <end position="201"/>
    </location>
</feature>
<name>A0A4Q1DD06_9BACT</name>
<dbReference type="Pfam" id="PF10531">
    <property type="entry name" value="SLBB"/>
    <property type="match status" value="1"/>
</dbReference>
<dbReference type="RefSeq" id="WP_129003133.1">
    <property type="nucleotide sequence ID" value="NZ_SDHZ01000001.1"/>
</dbReference>
<dbReference type="PROSITE" id="PS51257">
    <property type="entry name" value="PROKAR_LIPOPROTEIN"/>
    <property type="match status" value="1"/>
</dbReference>
<gene>
    <name evidence="5" type="ORF">ESB13_11455</name>
</gene>
<dbReference type="InterPro" id="IPR049712">
    <property type="entry name" value="Poly_export"/>
</dbReference>
<evidence type="ECO:0000259" key="3">
    <source>
        <dbReference type="Pfam" id="PF02563"/>
    </source>
</evidence>
<keyword evidence="2" id="KW-0812">Transmembrane</keyword>
<keyword evidence="1" id="KW-0732">Signal</keyword>
<reference evidence="5 6" key="1">
    <citation type="submission" date="2019-01" db="EMBL/GenBank/DDBJ databases">
        <title>Filimonas sp. strain TTM-71.</title>
        <authorList>
            <person name="Chen W.-M."/>
        </authorList>
    </citation>
    <scope>NUCLEOTIDE SEQUENCE [LARGE SCALE GENOMIC DNA]</scope>
    <source>
        <strain evidence="5 6">TTM-71</strain>
    </source>
</reference>
<evidence type="ECO:0000256" key="1">
    <source>
        <dbReference type="ARBA" id="ARBA00022729"/>
    </source>
</evidence>
<evidence type="ECO:0000259" key="4">
    <source>
        <dbReference type="Pfam" id="PF10531"/>
    </source>
</evidence>
<dbReference type="OrthoDB" id="662756at2"/>
<evidence type="ECO:0000313" key="6">
    <source>
        <dbReference type="Proteomes" id="UP000290545"/>
    </source>
</evidence>
<dbReference type="PANTHER" id="PTHR33619">
    <property type="entry name" value="POLYSACCHARIDE EXPORT PROTEIN GFCE-RELATED"/>
    <property type="match status" value="1"/>
</dbReference>
<evidence type="ECO:0000313" key="5">
    <source>
        <dbReference type="EMBL" id="RXK87362.1"/>
    </source>
</evidence>
<dbReference type="GO" id="GO:0015159">
    <property type="term" value="F:polysaccharide transmembrane transporter activity"/>
    <property type="evidence" value="ECO:0007669"/>
    <property type="project" value="InterPro"/>
</dbReference>
<organism evidence="5 6">
    <name type="scientific">Filimonas effusa</name>
    <dbReference type="NCBI Taxonomy" id="2508721"/>
    <lineage>
        <taxon>Bacteria</taxon>
        <taxon>Pseudomonadati</taxon>
        <taxon>Bacteroidota</taxon>
        <taxon>Chitinophagia</taxon>
        <taxon>Chitinophagales</taxon>
        <taxon>Chitinophagaceae</taxon>
        <taxon>Filimonas</taxon>
    </lineage>
</organism>
<keyword evidence="2" id="KW-0472">Membrane</keyword>
<dbReference type="Proteomes" id="UP000290545">
    <property type="component" value="Unassembled WGS sequence"/>
</dbReference>
<protein>
    <submittedName>
        <fullName evidence="5">Uncharacterized protein</fullName>
    </submittedName>
</protein>
<dbReference type="Gene3D" id="3.10.560.10">
    <property type="entry name" value="Outer membrane lipoprotein wza domain like"/>
    <property type="match status" value="1"/>
</dbReference>
<dbReference type="AlphaFoldDB" id="A0A4Q1DD06"/>
<evidence type="ECO:0000256" key="2">
    <source>
        <dbReference type="SAM" id="Phobius"/>
    </source>
</evidence>
<accession>A0A4Q1DD06</accession>
<proteinExistence type="predicted"/>
<dbReference type="EMBL" id="SDHZ01000001">
    <property type="protein sequence ID" value="RXK87362.1"/>
    <property type="molecule type" value="Genomic_DNA"/>
</dbReference>
<feature type="transmembrane region" description="Helical" evidence="2">
    <location>
        <begin position="249"/>
        <end position="267"/>
    </location>
</feature>
<sequence>MFRTLVAGLLLPLVLFVFVTSCNVNKNVTYFRDIPDTLSSPFLTKNAALFHDPVIKSNDLLQVSIQTLESNENGLYGGSSLPTTPLLPNLSTISGNNAQAAQSYLVDKLGMIELPVIGKIKVGGMTSSAARDTIYSVAVKFYNTPIVSVRLANFSITVLGEVSRPGTYIVPNEKVSILDVLGMAGDLTIYGKRENVLLMKDSAGIKKAIRFDLTSTKTLQSPYFYLEQGDMVYVEPNKSRIASTDAVKTRNYTLIASILTVLIVLVTRI</sequence>
<dbReference type="PANTHER" id="PTHR33619:SF3">
    <property type="entry name" value="POLYSACCHARIDE EXPORT PROTEIN GFCE-RELATED"/>
    <property type="match status" value="1"/>
</dbReference>
<comment type="caution">
    <text evidence="5">The sequence shown here is derived from an EMBL/GenBank/DDBJ whole genome shotgun (WGS) entry which is preliminary data.</text>
</comment>